<dbReference type="EMBL" id="JAEVLS010000004">
    <property type="protein sequence ID" value="MBM0106532.1"/>
    <property type="molecule type" value="Genomic_DNA"/>
</dbReference>
<dbReference type="InterPro" id="IPR020806">
    <property type="entry name" value="PKS_PP-bd"/>
</dbReference>
<dbReference type="Pfam" id="PF00501">
    <property type="entry name" value="AMP-binding"/>
    <property type="match status" value="1"/>
</dbReference>
<dbReference type="RefSeq" id="WP_203168653.1">
    <property type="nucleotide sequence ID" value="NZ_JAEVLS010000004.1"/>
</dbReference>
<dbReference type="PROSITE" id="PS50075">
    <property type="entry name" value="CARRIER"/>
    <property type="match status" value="1"/>
</dbReference>
<organism evidence="5 6">
    <name type="scientific">Steroidobacter gossypii</name>
    <dbReference type="NCBI Taxonomy" id="2805490"/>
    <lineage>
        <taxon>Bacteria</taxon>
        <taxon>Pseudomonadati</taxon>
        <taxon>Pseudomonadota</taxon>
        <taxon>Gammaproteobacteria</taxon>
        <taxon>Steroidobacterales</taxon>
        <taxon>Steroidobacteraceae</taxon>
        <taxon>Steroidobacter</taxon>
    </lineage>
</organism>
<dbReference type="PANTHER" id="PTHR45527">
    <property type="entry name" value="NONRIBOSOMAL PEPTIDE SYNTHETASE"/>
    <property type="match status" value="1"/>
</dbReference>
<dbReference type="PROSITE" id="PS00455">
    <property type="entry name" value="AMP_BINDING"/>
    <property type="match status" value="1"/>
</dbReference>
<dbReference type="SUPFAM" id="SSF52777">
    <property type="entry name" value="CoA-dependent acyltransferases"/>
    <property type="match status" value="2"/>
</dbReference>
<dbReference type="SMART" id="SM00823">
    <property type="entry name" value="PKS_PP"/>
    <property type="match status" value="1"/>
</dbReference>
<evidence type="ECO:0000256" key="1">
    <source>
        <dbReference type="ARBA" id="ARBA00001957"/>
    </source>
</evidence>
<dbReference type="Pfam" id="PF00550">
    <property type="entry name" value="PP-binding"/>
    <property type="match status" value="1"/>
</dbReference>
<accession>A0ABS1X009</accession>
<protein>
    <submittedName>
        <fullName evidence="5">Amino acid adenylation domain-containing protein</fullName>
    </submittedName>
</protein>
<dbReference type="NCBIfam" id="TIGR01733">
    <property type="entry name" value="AA-adenyl-dom"/>
    <property type="match status" value="1"/>
</dbReference>
<evidence type="ECO:0000313" key="5">
    <source>
        <dbReference type="EMBL" id="MBM0106532.1"/>
    </source>
</evidence>
<dbReference type="InterPro" id="IPR000873">
    <property type="entry name" value="AMP-dep_synth/lig_dom"/>
</dbReference>
<sequence>MKTSEVVLEKISRLSPDQQAFVADRLAGIVPEAQPDAIPVFDRSVDAPASYAQRALWLAIQLDGPSPKYNMASSYELQGPLNVDALRQAFRDIVARHESLRTTFREQDGTVYQVVHDAETFGFDVVVEDWRSCEIVEDQVLERVRAHSQSLLDLVEGPLIRVSLLRLTDTSARLLMNMHHIIYDGCSKGLLLKELYTLYDYYRHRGIAPSRAVDGPSLPELPIQYRDFSAWQQRSVALDEQLAFWKRALQGAPELIALPSDFPRSRNHGDAGSSERLLLGKELSEKWLDVGRRLSASPFMTVLATLSILLSRYSGQSDIVIGTPVDNRTRREVQKVIGYFLNTLALRCSVDERMSFEAILRQVRKTCIEAYANQEAPWEQVVQVVNPARSVSHTPLFQVMLVFQNSSSHDFVLPELTITKTGAGTSTTKYDLYLTLVETPNGLEGWLTYNTALLRRTTIERFIGDFKALAREVSEAPDLALRRIPMMSDTQRDFLDRWNRTERAYPRSSVAELFRLRALEHPGKIAIHHAGGSLTFGTLEEQANELAAQIREHDIQPGATIAICMPRSPEMISSILAVFKCGCCYVPLDPALPASRRAFILEDARPQLMLTTSQASESLRAGPIPTVFANARSRPFRPPVTAVEVEEGSAAYILYTSGSTGVPKGVIGTHRGLLNRLQWMWDELPYGTDEVVCHKTTPSFVDSIAEVWGALLRGVPVSIFPQDEHFDLYEFVEHLAARAVTRVVLVPSLLQSILLYYPNLGEKLPSLRHVTVSGEELHGSLVELFARAAPKAELLNLYGSTEVAADVTYCRLTGNAGSSEIVPIGKPIANTRMYVLDHELRPCPIGVKGQLYAGGAGLAWGYHGKASLTAEQFIPDPFGPSGARLYRTGDHARYLDDGNIEYLGRVDQQVKVRGIRVDLREIERTLLSLPSVVQAACTSSVSEANGVAIHAYACIDEDASVSRLSLVTQLRNALPEYMVPATIDLLPMLPLLPNGKVDRKSLPAPTHGDIGAEAFFEPSTQTEIAMAQIWSSALGTPRVGRNANFFDLGGHSLAATKVVAEARKRFAVELKARDVFDLLTLERLAARVDEIQAATRLLSARDDADLETIEI</sequence>
<dbReference type="SUPFAM" id="SSF56801">
    <property type="entry name" value="Acetyl-CoA synthetase-like"/>
    <property type="match status" value="1"/>
</dbReference>
<dbReference type="InterPro" id="IPR009081">
    <property type="entry name" value="PP-bd_ACP"/>
</dbReference>
<dbReference type="Gene3D" id="2.30.38.10">
    <property type="entry name" value="Luciferase, Domain 3"/>
    <property type="match status" value="1"/>
</dbReference>
<dbReference type="Gene3D" id="3.30.300.30">
    <property type="match status" value="1"/>
</dbReference>
<dbReference type="InterPro" id="IPR020845">
    <property type="entry name" value="AMP-binding_CS"/>
</dbReference>
<dbReference type="Proteomes" id="UP000661077">
    <property type="component" value="Unassembled WGS sequence"/>
</dbReference>
<dbReference type="Pfam" id="PF13193">
    <property type="entry name" value="AMP-binding_C"/>
    <property type="match status" value="1"/>
</dbReference>
<comment type="cofactor">
    <cofactor evidence="1">
        <name>pantetheine 4'-phosphate</name>
        <dbReference type="ChEBI" id="CHEBI:47942"/>
    </cofactor>
</comment>
<dbReference type="Gene3D" id="1.10.1200.10">
    <property type="entry name" value="ACP-like"/>
    <property type="match status" value="1"/>
</dbReference>
<dbReference type="Gene3D" id="3.30.559.30">
    <property type="entry name" value="Nonribosomal peptide synthetase, condensation domain"/>
    <property type="match status" value="1"/>
</dbReference>
<dbReference type="InterPro" id="IPR023213">
    <property type="entry name" value="CAT-like_dom_sf"/>
</dbReference>
<reference evidence="5 6" key="1">
    <citation type="journal article" date="2021" name="Int. J. Syst. Evol. Microbiol.">
        <title>Steroidobacter gossypii sp. nov., isolated from soil of cotton cropping field.</title>
        <authorList>
            <person name="Huang R."/>
            <person name="Yang S."/>
            <person name="Zhen C."/>
            <person name="Liu W."/>
        </authorList>
    </citation>
    <scope>NUCLEOTIDE SEQUENCE [LARGE SCALE GENOMIC DNA]</scope>
    <source>
        <strain evidence="5 6">S1-65</strain>
    </source>
</reference>
<evidence type="ECO:0000256" key="2">
    <source>
        <dbReference type="ARBA" id="ARBA00022450"/>
    </source>
</evidence>
<gene>
    <name evidence="5" type="ORF">JM946_17525</name>
</gene>
<evidence type="ECO:0000256" key="3">
    <source>
        <dbReference type="ARBA" id="ARBA00022553"/>
    </source>
</evidence>
<evidence type="ECO:0000313" key="6">
    <source>
        <dbReference type="Proteomes" id="UP000661077"/>
    </source>
</evidence>
<dbReference type="CDD" id="cd05930">
    <property type="entry name" value="A_NRPS"/>
    <property type="match status" value="1"/>
</dbReference>
<dbReference type="InterPro" id="IPR025110">
    <property type="entry name" value="AMP-bd_C"/>
</dbReference>
<keyword evidence="2" id="KW-0596">Phosphopantetheine</keyword>
<dbReference type="InterPro" id="IPR006162">
    <property type="entry name" value="Ppantetheine_attach_site"/>
</dbReference>
<dbReference type="SUPFAM" id="SSF47336">
    <property type="entry name" value="ACP-like"/>
    <property type="match status" value="1"/>
</dbReference>
<keyword evidence="6" id="KW-1185">Reference proteome</keyword>
<dbReference type="PANTHER" id="PTHR45527:SF1">
    <property type="entry name" value="FATTY ACID SYNTHASE"/>
    <property type="match status" value="1"/>
</dbReference>
<feature type="domain" description="Carrier" evidence="4">
    <location>
        <begin position="1017"/>
        <end position="1092"/>
    </location>
</feature>
<dbReference type="Pfam" id="PF00668">
    <property type="entry name" value="Condensation"/>
    <property type="match status" value="1"/>
</dbReference>
<dbReference type="PROSITE" id="PS00012">
    <property type="entry name" value="PHOSPHOPANTETHEINE"/>
    <property type="match status" value="1"/>
</dbReference>
<dbReference type="CDD" id="cd19531">
    <property type="entry name" value="LCL_NRPS-like"/>
    <property type="match status" value="1"/>
</dbReference>
<evidence type="ECO:0000259" key="4">
    <source>
        <dbReference type="PROSITE" id="PS50075"/>
    </source>
</evidence>
<dbReference type="Gene3D" id="3.30.559.10">
    <property type="entry name" value="Chloramphenicol acetyltransferase-like domain"/>
    <property type="match status" value="1"/>
</dbReference>
<dbReference type="InterPro" id="IPR010071">
    <property type="entry name" value="AA_adenyl_dom"/>
</dbReference>
<keyword evidence="3" id="KW-0597">Phosphoprotein</keyword>
<comment type="caution">
    <text evidence="5">The sequence shown here is derived from an EMBL/GenBank/DDBJ whole genome shotgun (WGS) entry which is preliminary data.</text>
</comment>
<proteinExistence type="predicted"/>
<name>A0ABS1X009_9GAMM</name>
<dbReference type="InterPro" id="IPR045851">
    <property type="entry name" value="AMP-bd_C_sf"/>
</dbReference>
<dbReference type="InterPro" id="IPR001242">
    <property type="entry name" value="Condensation_dom"/>
</dbReference>
<dbReference type="Gene3D" id="3.40.50.980">
    <property type="match status" value="2"/>
</dbReference>
<dbReference type="InterPro" id="IPR036736">
    <property type="entry name" value="ACP-like_sf"/>
</dbReference>